<sequence>MRIEIWCGKCGEHYYIKNLTKKIDGFSFDLFHADTFIARNLCCERIGQRIQGYFGKDESIIVNKYLEKKAAELEPNTHCCECTPGDHYQRHCIHIQYPGCNCDPKKYILKVND</sequence>
<gene>
    <name evidence="1" type="ORF">ES702_05906</name>
</gene>
<accession>A0A9N6YJS2</accession>
<proteinExistence type="predicted"/>
<dbReference type="EMBL" id="BK062752">
    <property type="protein sequence ID" value="DAZ90943.1"/>
    <property type="molecule type" value="Genomic_DNA"/>
</dbReference>
<keyword evidence="2" id="KW-1185">Reference proteome</keyword>
<name>A0A9N6YJS2_9VIRU</name>
<organism evidence="1 2">
    <name type="scientific">Lokiarchaeia virus SkuldV3</name>
    <dbReference type="NCBI Taxonomy" id="2983915"/>
    <lineage>
        <taxon>Viruses</taxon>
        <taxon>Varidnaviria</taxon>
        <taxon>Abadenavirae</taxon>
        <taxon>Produgelaviricota</taxon>
        <taxon>Belvinaviricetes</taxon>
        <taxon>Atroposvirales</taxon>
        <taxon>Skuldviridae</taxon>
        <taxon>Delusorvirus</taxon>
        <taxon>Delusorvirus cascadiense</taxon>
    </lineage>
</organism>
<reference evidence="1" key="1">
    <citation type="journal article" date="2022" name="Nat. Microbiol.">
        <title>Three families of Asgard archaeal viruses identified in metagenome-assembled genomes.</title>
        <authorList>
            <person name="Medvedeva S."/>
            <person name="Sun J."/>
            <person name="Yutin N."/>
            <person name="Koonin E.V."/>
            <person name="Nunoura T."/>
            <person name="Rinke C."/>
            <person name="Krupovic M."/>
        </authorList>
    </citation>
    <scope>NUCLEOTIDE SEQUENCE</scope>
</reference>
<dbReference type="Proteomes" id="UP001161480">
    <property type="component" value="Segment"/>
</dbReference>
<evidence type="ECO:0000313" key="1">
    <source>
        <dbReference type="EMBL" id="DAZ90943.1"/>
    </source>
</evidence>
<evidence type="ECO:0000313" key="2">
    <source>
        <dbReference type="Proteomes" id="UP001161480"/>
    </source>
</evidence>
<protein>
    <submittedName>
        <fullName evidence="1">Uncharacterized protein</fullName>
    </submittedName>
</protein>